<dbReference type="GO" id="GO:0016020">
    <property type="term" value="C:membrane"/>
    <property type="evidence" value="ECO:0007669"/>
    <property type="project" value="UniProtKB-SubCell"/>
</dbReference>
<reference evidence="3 4" key="1">
    <citation type="journal article" date="2008" name="Nature">
        <title>The Phaeodactylum genome reveals the evolutionary history of diatom genomes.</title>
        <authorList>
            <person name="Bowler C."/>
            <person name="Allen A.E."/>
            <person name="Badger J.H."/>
            <person name="Grimwood J."/>
            <person name="Jabbari K."/>
            <person name="Kuo A."/>
            <person name="Maheswari U."/>
            <person name="Martens C."/>
            <person name="Maumus F."/>
            <person name="Otillar R.P."/>
            <person name="Rayko E."/>
            <person name="Salamov A."/>
            <person name="Vandepoele K."/>
            <person name="Beszteri B."/>
            <person name="Gruber A."/>
            <person name="Heijde M."/>
            <person name="Katinka M."/>
            <person name="Mock T."/>
            <person name="Valentin K."/>
            <person name="Verret F."/>
            <person name="Berges J.A."/>
            <person name="Brownlee C."/>
            <person name="Cadoret J.P."/>
            <person name="Chiovitti A."/>
            <person name="Choi C.J."/>
            <person name="Coesel S."/>
            <person name="De Martino A."/>
            <person name="Detter J.C."/>
            <person name="Durkin C."/>
            <person name="Falciatore A."/>
            <person name="Fournet J."/>
            <person name="Haruta M."/>
            <person name="Huysman M.J."/>
            <person name="Jenkins B.D."/>
            <person name="Jiroutova K."/>
            <person name="Jorgensen R.E."/>
            <person name="Joubert Y."/>
            <person name="Kaplan A."/>
            <person name="Kroger N."/>
            <person name="Kroth P.G."/>
            <person name="La Roche J."/>
            <person name="Lindquist E."/>
            <person name="Lommer M."/>
            <person name="Martin-Jezequel V."/>
            <person name="Lopez P.J."/>
            <person name="Lucas S."/>
            <person name="Mangogna M."/>
            <person name="McGinnis K."/>
            <person name="Medlin L.K."/>
            <person name="Montsant A."/>
            <person name="Oudot-Le Secq M.P."/>
            <person name="Napoli C."/>
            <person name="Obornik M."/>
            <person name="Parker M.S."/>
            <person name="Petit J.L."/>
            <person name="Porcel B.M."/>
            <person name="Poulsen N."/>
            <person name="Robison M."/>
            <person name="Rychlewski L."/>
            <person name="Rynearson T.A."/>
            <person name="Schmutz J."/>
            <person name="Shapiro H."/>
            <person name="Siaut M."/>
            <person name="Stanley M."/>
            <person name="Sussman M.R."/>
            <person name="Taylor A.R."/>
            <person name="Vardi A."/>
            <person name="von Dassow P."/>
            <person name="Vyverman W."/>
            <person name="Willis A."/>
            <person name="Wyrwicz L.S."/>
            <person name="Rokhsar D.S."/>
            <person name="Weissenbach J."/>
            <person name="Armbrust E.V."/>
            <person name="Green B.R."/>
            <person name="Van de Peer Y."/>
            <person name="Grigoriev I.V."/>
        </authorList>
    </citation>
    <scope>NUCLEOTIDE SEQUENCE [LARGE SCALE GENOMIC DNA]</scope>
    <source>
        <strain evidence="3 4">CCAP 1055/1</strain>
    </source>
</reference>
<dbReference type="OMA" id="GLYMVFG"/>
<feature type="transmembrane region" description="Helical" evidence="2">
    <location>
        <begin position="40"/>
        <end position="71"/>
    </location>
</feature>
<sequence>MHAHFEQVIQKVDALMAKYPTITQADRLQQLETQTGYPKALFFVVLSTILTGVLTLIGGAKLLVDLVGFLYPAYMSFKSMDGGSIDDTQWLTYWVVFSFLNIFESLFAFVVNLIPFYFWIKIAMVIWMWHPNTHGAQTIYQQGLRPLLVPYMDAVGGKSNKKSE</sequence>
<comment type="similarity">
    <text evidence="1">Belongs to the DP1 family.</text>
</comment>
<dbReference type="KEGG" id="pti:PHATRDRAFT_46126"/>
<proteinExistence type="inferred from homology"/>
<evidence type="ECO:0000313" key="3">
    <source>
        <dbReference type="EMBL" id="EEC47825.1"/>
    </source>
</evidence>
<accession>B7G054</accession>
<dbReference type="GeneID" id="7201352"/>
<dbReference type="STRING" id="556484.B7G054"/>
<gene>
    <name evidence="3" type="ORF">PHATRDRAFT_46126</name>
</gene>
<dbReference type="Pfam" id="PF03134">
    <property type="entry name" value="TB2_DP1_HVA22"/>
    <property type="match status" value="1"/>
</dbReference>
<protein>
    <recommendedName>
        <fullName evidence="5">Protein YOP1</fullName>
    </recommendedName>
</protein>
<evidence type="ECO:0000256" key="1">
    <source>
        <dbReference type="RuleBase" id="RU362006"/>
    </source>
</evidence>
<keyword evidence="2" id="KW-1133">Transmembrane helix</keyword>
<dbReference type="PaxDb" id="2850-Phatr46126"/>
<evidence type="ECO:0008006" key="5">
    <source>
        <dbReference type="Google" id="ProtNLM"/>
    </source>
</evidence>
<dbReference type="PANTHER" id="PTHR12300">
    <property type="entry name" value="HVA22-LIKE PROTEINS"/>
    <property type="match status" value="1"/>
</dbReference>
<comment type="subcellular location">
    <subcellularLocation>
        <location evidence="1">Membrane</location>
        <topology evidence="1">Multi-pass membrane protein</topology>
    </subcellularLocation>
</comment>
<keyword evidence="2" id="KW-0472">Membrane</keyword>
<keyword evidence="2" id="KW-0812">Transmembrane</keyword>
<dbReference type="EMBL" id="CM000612">
    <property type="protein sequence ID" value="EEC47825.1"/>
    <property type="molecule type" value="Genomic_DNA"/>
</dbReference>
<evidence type="ECO:0000313" key="4">
    <source>
        <dbReference type="Proteomes" id="UP000000759"/>
    </source>
</evidence>
<dbReference type="HOGENOM" id="CLU_028431_2_1_1"/>
<name>B7G054_PHATC</name>
<dbReference type="InParanoid" id="B7G054"/>
<dbReference type="RefSeq" id="XP_002180417.1">
    <property type="nucleotide sequence ID" value="XM_002180381.1"/>
</dbReference>
<keyword evidence="4" id="KW-1185">Reference proteome</keyword>
<dbReference type="eggNOG" id="KOG1725">
    <property type="taxonomic scope" value="Eukaryota"/>
</dbReference>
<evidence type="ECO:0000256" key="2">
    <source>
        <dbReference type="SAM" id="Phobius"/>
    </source>
</evidence>
<dbReference type="OrthoDB" id="10009287at2759"/>
<reference evidence="4" key="2">
    <citation type="submission" date="2008-08" db="EMBL/GenBank/DDBJ databases">
        <authorList>
            <consortium name="Diatom Consortium"/>
            <person name="Grigoriev I."/>
            <person name="Grimwood J."/>
            <person name="Kuo A."/>
            <person name="Otillar R.P."/>
            <person name="Salamov A."/>
            <person name="Detter J.C."/>
            <person name="Lindquist E."/>
            <person name="Shapiro H."/>
            <person name="Lucas S."/>
            <person name="Glavina del Rio T."/>
            <person name="Pitluck S."/>
            <person name="Rokhsar D."/>
            <person name="Bowler C."/>
        </authorList>
    </citation>
    <scope>GENOME REANNOTATION</scope>
    <source>
        <strain evidence="4">CCAP 1055/1</strain>
    </source>
</reference>
<feature type="transmembrane region" description="Helical" evidence="2">
    <location>
        <begin position="91"/>
        <end position="120"/>
    </location>
</feature>
<dbReference type="AlphaFoldDB" id="B7G054"/>
<dbReference type="InterPro" id="IPR004345">
    <property type="entry name" value="TB2_DP1_HVA22"/>
</dbReference>
<organism evidence="3 4">
    <name type="scientific">Phaeodactylum tricornutum (strain CCAP 1055/1)</name>
    <dbReference type="NCBI Taxonomy" id="556484"/>
    <lineage>
        <taxon>Eukaryota</taxon>
        <taxon>Sar</taxon>
        <taxon>Stramenopiles</taxon>
        <taxon>Ochrophyta</taxon>
        <taxon>Bacillariophyta</taxon>
        <taxon>Bacillariophyceae</taxon>
        <taxon>Bacillariophycidae</taxon>
        <taxon>Naviculales</taxon>
        <taxon>Phaeodactylaceae</taxon>
        <taxon>Phaeodactylum</taxon>
    </lineage>
</organism>
<dbReference type="Proteomes" id="UP000000759">
    <property type="component" value="Chromosome 9"/>
</dbReference>